<evidence type="ECO:0000256" key="2">
    <source>
        <dbReference type="ARBA" id="ARBA00022448"/>
    </source>
</evidence>
<evidence type="ECO:0000256" key="3">
    <source>
        <dbReference type="ARBA" id="ARBA00022475"/>
    </source>
</evidence>
<accession>N0B863</accession>
<keyword evidence="10" id="KW-1185">Reference proteome</keyword>
<evidence type="ECO:0000256" key="6">
    <source>
        <dbReference type="ARBA" id="ARBA00023136"/>
    </source>
</evidence>
<feature type="transmembrane region" description="Helical" evidence="7">
    <location>
        <begin position="400"/>
        <end position="420"/>
    </location>
</feature>
<keyword evidence="6 7" id="KW-0472">Membrane</keyword>
<feature type="transmembrane region" description="Helical" evidence="7">
    <location>
        <begin position="205"/>
        <end position="223"/>
    </location>
</feature>
<dbReference type="InterPro" id="IPR036259">
    <property type="entry name" value="MFS_trans_sf"/>
</dbReference>
<dbReference type="SUPFAM" id="SSF103473">
    <property type="entry name" value="MFS general substrate transporter"/>
    <property type="match status" value="1"/>
</dbReference>
<dbReference type="AlphaFoldDB" id="N0B863"/>
<feature type="transmembrane region" description="Helical" evidence="7">
    <location>
        <begin position="307"/>
        <end position="331"/>
    </location>
</feature>
<dbReference type="InterPro" id="IPR004638">
    <property type="entry name" value="EmrB-like"/>
</dbReference>
<sequence length="693" mass="74631">MASDASRNIADSCVATARIWRRPTSLIGTLDGMQHPSLENSDDAQGEARRRLAIFGALALVLLLASLDQTVVSTALPTIVREIGGLSHLSWIVTAYLLATTVVVPLYGKLGDLFGRRIMLQTAVIIFLVGSALCGLAQNLPELIAFRIVQGLGGGGLIVTAIAVVGDVVPPRERGRYQGFFGGIFGLSTVLGPLIGGFIVDNLSWRWIFLINVPFGLAALAVINRTFRPHSRTTRVEIDYVGAALLAITLTSVVIITSLGATLAREAPVSMFAISALGLLAFALFLYAEAVVPDPLLPLTLFKERAFAIATSVGFIVGMALFGSITLMPVYLQVVQGLDPTSAGLHMTPMMLGVFVSSVTSGQIISRIGRYKMFPVLGSGLMTLGLVLLSRITLETSAEMASLFMLCLGLGLGMVMQILVMSVQNAVAYEQLGVATSGTTLFRSIGGSVGAAMFGGIFSYTLQRKLSVSAPQLAEIANDPGAIATLTDPLRSTYLALFVDSLRPVFVSAAALAFMSFLLTFGIKEVPLRTSLAPEPANDPLQMPRDATSLEELERIVERNTARENRWRVYQGSAKRIGVNLEPDEYWLLARIGERGGRESRSELEKRLAVDEAQSARLFTGLLASGMAAEAGDGFVELTSAGRAAYDRLLRRREDDLRHMLSEWDRNEHPEVRALLREMASSFARTPPVKPSR</sequence>
<dbReference type="InterPro" id="IPR036388">
    <property type="entry name" value="WH-like_DNA-bd_sf"/>
</dbReference>
<dbReference type="GO" id="GO:0022857">
    <property type="term" value="F:transmembrane transporter activity"/>
    <property type="evidence" value="ECO:0007669"/>
    <property type="project" value="InterPro"/>
</dbReference>
<dbReference type="Pfam" id="PF07690">
    <property type="entry name" value="MFS_1"/>
    <property type="match status" value="1"/>
</dbReference>
<evidence type="ECO:0000256" key="5">
    <source>
        <dbReference type="ARBA" id="ARBA00022989"/>
    </source>
</evidence>
<evidence type="ECO:0000313" key="10">
    <source>
        <dbReference type="Proteomes" id="UP000005952"/>
    </source>
</evidence>
<dbReference type="InterPro" id="IPR020846">
    <property type="entry name" value="MFS_dom"/>
</dbReference>
<comment type="subcellular location">
    <subcellularLocation>
        <location evidence="1">Cell membrane</location>
        <topology evidence="1">Multi-pass membrane protein</topology>
    </subcellularLocation>
</comment>
<evidence type="ECO:0000313" key="9">
    <source>
        <dbReference type="EMBL" id="AGK56250.1"/>
    </source>
</evidence>
<dbReference type="FunFam" id="1.20.1720.10:FF:000004">
    <property type="entry name" value="EmrB/QacA family drug resistance transporter"/>
    <property type="match status" value="1"/>
</dbReference>
<dbReference type="InterPro" id="IPR011701">
    <property type="entry name" value="MFS"/>
</dbReference>
<feature type="transmembrane region" description="Helical" evidence="7">
    <location>
        <begin position="88"/>
        <end position="107"/>
    </location>
</feature>
<dbReference type="GO" id="GO:0005886">
    <property type="term" value="C:plasma membrane"/>
    <property type="evidence" value="ECO:0007669"/>
    <property type="project" value="UniProtKB-SubCell"/>
</dbReference>
<keyword evidence="5 7" id="KW-1133">Transmembrane helix</keyword>
<dbReference type="Gene3D" id="1.10.10.10">
    <property type="entry name" value="Winged helix-like DNA-binding domain superfamily/Winged helix DNA-binding domain"/>
    <property type="match status" value="1"/>
</dbReference>
<dbReference type="InterPro" id="IPR036390">
    <property type="entry name" value="WH_DNA-bd_sf"/>
</dbReference>
<evidence type="ECO:0000256" key="1">
    <source>
        <dbReference type="ARBA" id="ARBA00004651"/>
    </source>
</evidence>
<feature type="transmembrane region" description="Helical" evidence="7">
    <location>
        <begin position="505"/>
        <end position="523"/>
    </location>
</feature>
<feature type="transmembrane region" description="Helical" evidence="7">
    <location>
        <begin position="441"/>
        <end position="462"/>
    </location>
</feature>
<dbReference type="STRING" id="670307.HYPDE_22818"/>
<protein>
    <submittedName>
        <fullName evidence="9">EmrB/QacA subfamily drug resistance transporter</fullName>
    </submittedName>
</protein>
<dbReference type="PANTHER" id="PTHR23501">
    <property type="entry name" value="MAJOR FACILITATOR SUPERFAMILY"/>
    <property type="match status" value="1"/>
</dbReference>
<keyword evidence="3" id="KW-1003">Cell membrane</keyword>
<evidence type="ECO:0000259" key="8">
    <source>
        <dbReference type="PROSITE" id="PS50850"/>
    </source>
</evidence>
<reference evidence="9 10" key="1">
    <citation type="journal article" date="2013" name="Genome Announc.">
        <title>Genome sequences for three denitrifying bacterial strains isolated from a uranium- and nitrate-contaminated subsurface environment.</title>
        <authorList>
            <person name="Venkatramanan R."/>
            <person name="Prakash O."/>
            <person name="Woyke T."/>
            <person name="Chain P."/>
            <person name="Goodwin L.A."/>
            <person name="Watson D."/>
            <person name="Brooks S."/>
            <person name="Kostka J.E."/>
            <person name="Green S.J."/>
        </authorList>
    </citation>
    <scope>NUCLEOTIDE SEQUENCE [LARGE SCALE GENOMIC DNA]</scope>
    <source>
        <strain evidence="9 10">1NES1</strain>
    </source>
</reference>
<evidence type="ECO:0000256" key="7">
    <source>
        <dbReference type="SAM" id="Phobius"/>
    </source>
</evidence>
<organism evidence="9 10">
    <name type="scientific">Hyphomicrobium denitrificans 1NES1</name>
    <dbReference type="NCBI Taxonomy" id="670307"/>
    <lineage>
        <taxon>Bacteria</taxon>
        <taxon>Pseudomonadati</taxon>
        <taxon>Pseudomonadota</taxon>
        <taxon>Alphaproteobacteria</taxon>
        <taxon>Hyphomicrobiales</taxon>
        <taxon>Hyphomicrobiaceae</taxon>
        <taxon>Hyphomicrobium</taxon>
    </lineage>
</organism>
<feature type="transmembrane region" description="Helical" evidence="7">
    <location>
        <begin position="119"/>
        <end position="138"/>
    </location>
</feature>
<gene>
    <name evidence="9" type="ORF">HYPDE_22818</name>
</gene>
<feature type="domain" description="Major facilitator superfamily (MFS) profile" evidence="8">
    <location>
        <begin position="54"/>
        <end position="528"/>
    </location>
</feature>
<feature type="transmembrane region" description="Helical" evidence="7">
    <location>
        <begin position="243"/>
        <end position="263"/>
    </location>
</feature>
<dbReference type="CDD" id="cd17502">
    <property type="entry name" value="MFS_Azr1_MDR_like"/>
    <property type="match status" value="1"/>
</dbReference>
<dbReference type="SUPFAM" id="SSF46785">
    <property type="entry name" value="Winged helix' DNA-binding domain"/>
    <property type="match status" value="1"/>
</dbReference>
<feature type="transmembrane region" description="Helical" evidence="7">
    <location>
        <begin position="177"/>
        <end position="199"/>
    </location>
</feature>
<evidence type="ECO:0000256" key="4">
    <source>
        <dbReference type="ARBA" id="ARBA00022692"/>
    </source>
</evidence>
<keyword evidence="4 7" id="KW-0812">Transmembrane</keyword>
<dbReference type="PRINTS" id="PR01036">
    <property type="entry name" value="TCRTETB"/>
</dbReference>
<dbReference type="PROSITE" id="PS50850">
    <property type="entry name" value="MFS"/>
    <property type="match status" value="1"/>
</dbReference>
<feature type="transmembrane region" description="Helical" evidence="7">
    <location>
        <begin position="144"/>
        <end position="165"/>
    </location>
</feature>
<dbReference type="NCBIfam" id="TIGR00711">
    <property type="entry name" value="efflux_EmrB"/>
    <property type="match status" value="1"/>
</dbReference>
<proteinExistence type="predicted"/>
<name>N0B863_9HYPH</name>
<dbReference type="Gene3D" id="1.20.1250.20">
    <property type="entry name" value="MFS general substrate transporter like domains"/>
    <property type="match status" value="1"/>
</dbReference>
<dbReference type="Proteomes" id="UP000005952">
    <property type="component" value="Chromosome"/>
</dbReference>
<dbReference type="Gene3D" id="1.20.1720.10">
    <property type="entry name" value="Multidrug resistance protein D"/>
    <property type="match status" value="1"/>
</dbReference>
<feature type="transmembrane region" description="Helical" evidence="7">
    <location>
        <begin position="269"/>
        <end position="287"/>
    </location>
</feature>
<dbReference type="PANTHER" id="PTHR23501:SF197">
    <property type="entry name" value="COMD"/>
    <property type="match status" value="1"/>
</dbReference>
<feature type="transmembrane region" description="Helical" evidence="7">
    <location>
        <begin position="52"/>
        <end position="76"/>
    </location>
</feature>
<dbReference type="EMBL" id="CP005587">
    <property type="protein sequence ID" value="AGK56250.1"/>
    <property type="molecule type" value="Genomic_DNA"/>
</dbReference>
<dbReference type="eggNOG" id="COG2814">
    <property type="taxonomic scope" value="Bacteria"/>
</dbReference>
<dbReference type="KEGG" id="hdt:HYPDE_22818"/>
<dbReference type="HOGENOM" id="CLU_000960_2_4_5"/>
<feature type="transmembrane region" description="Helical" evidence="7">
    <location>
        <begin position="343"/>
        <end position="362"/>
    </location>
</feature>
<keyword evidence="2" id="KW-0813">Transport</keyword>